<organism evidence="3 4">
    <name type="scientific">Wolfiporia cocos (strain MD-104)</name>
    <name type="common">Brown rot fungus</name>
    <dbReference type="NCBI Taxonomy" id="742152"/>
    <lineage>
        <taxon>Eukaryota</taxon>
        <taxon>Fungi</taxon>
        <taxon>Dikarya</taxon>
        <taxon>Basidiomycota</taxon>
        <taxon>Agaricomycotina</taxon>
        <taxon>Agaricomycetes</taxon>
        <taxon>Polyporales</taxon>
        <taxon>Phaeolaceae</taxon>
        <taxon>Wolfiporia</taxon>
    </lineage>
</organism>
<reference evidence="3 4" key="1">
    <citation type="journal article" date="2012" name="Science">
        <title>The Paleozoic origin of enzymatic lignin decomposition reconstructed from 31 fungal genomes.</title>
        <authorList>
            <person name="Floudas D."/>
            <person name="Binder M."/>
            <person name="Riley R."/>
            <person name="Barry K."/>
            <person name="Blanchette R.A."/>
            <person name="Henrissat B."/>
            <person name="Martinez A.T."/>
            <person name="Otillar R."/>
            <person name="Spatafora J.W."/>
            <person name="Yadav J.S."/>
            <person name="Aerts A."/>
            <person name="Benoit I."/>
            <person name="Boyd A."/>
            <person name="Carlson A."/>
            <person name="Copeland A."/>
            <person name="Coutinho P.M."/>
            <person name="de Vries R.P."/>
            <person name="Ferreira P."/>
            <person name="Findley K."/>
            <person name="Foster B."/>
            <person name="Gaskell J."/>
            <person name="Glotzer D."/>
            <person name="Gorecki P."/>
            <person name="Heitman J."/>
            <person name="Hesse C."/>
            <person name="Hori C."/>
            <person name="Igarashi K."/>
            <person name="Jurgens J.A."/>
            <person name="Kallen N."/>
            <person name="Kersten P."/>
            <person name="Kohler A."/>
            <person name="Kuees U."/>
            <person name="Kumar T.K.A."/>
            <person name="Kuo A."/>
            <person name="LaButti K."/>
            <person name="Larrondo L.F."/>
            <person name="Lindquist E."/>
            <person name="Ling A."/>
            <person name="Lombard V."/>
            <person name="Lucas S."/>
            <person name="Lundell T."/>
            <person name="Martin R."/>
            <person name="McLaughlin D.J."/>
            <person name="Morgenstern I."/>
            <person name="Morin E."/>
            <person name="Murat C."/>
            <person name="Nagy L.G."/>
            <person name="Nolan M."/>
            <person name="Ohm R.A."/>
            <person name="Patyshakuliyeva A."/>
            <person name="Rokas A."/>
            <person name="Ruiz-Duenas F.J."/>
            <person name="Sabat G."/>
            <person name="Salamov A."/>
            <person name="Samejima M."/>
            <person name="Schmutz J."/>
            <person name="Slot J.C."/>
            <person name="St John F."/>
            <person name="Stenlid J."/>
            <person name="Sun H."/>
            <person name="Sun S."/>
            <person name="Syed K."/>
            <person name="Tsang A."/>
            <person name="Wiebenga A."/>
            <person name="Young D."/>
            <person name="Pisabarro A."/>
            <person name="Eastwood D.C."/>
            <person name="Martin F."/>
            <person name="Cullen D."/>
            <person name="Grigoriev I.V."/>
            <person name="Hibbett D.S."/>
        </authorList>
    </citation>
    <scope>NUCLEOTIDE SEQUENCE [LARGE SCALE GENOMIC DNA]</scope>
    <source>
        <strain evidence="3 4">MD-104</strain>
    </source>
</reference>
<dbReference type="InterPro" id="IPR010730">
    <property type="entry name" value="HET"/>
</dbReference>
<dbReference type="PANTHER" id="PTHR33112">
    <property type="entry name" value="DOMAIN PROTEIN, PUTATIVE-RELATED"/>
    <property type="match status" value="1"/>
</dbReference>
<sequence length="578" mass="65205">MKPSAVICQLHFAEEARQGTHIAITLHNPIARRFRFIDCTAFTRDDTLRICEFEEFPIFPYSTISHVWKGKPPLDDHDRRGTFSVAGDRSGGDPISIDVLHDACKVSLMWRAEYLWLDRLCILQNSREDKHWQIERMSQIYRNSVVCVVIPGGLCRLVSLGEETSWISRGWTLQEALLPARKQVLYSWEHGELDDGNITWGSQDSRSSFCRIVEPGRSAVTELYRLLRSRFLYPVFKDARGERITQKVFLFGCDPVAISTLMLASTTYEEAAEARRQAVWRSALMRTSSRPVDMVFSIMGLFGVTLNTHNFGPDDRVGATLALARAILQQGGEAEWLVAAFELPPHPRLNSFPAFPRTAEAGNAYLQTRAGEKRLASLFTDISDSWTDQRCIMHATSVDSNGYLQILCRAVLVTGMEHSVEKAGIRRAHANTNPDERFARLLQTEKGTFTCIVHMYADFPDYDPSGTLDSSIGDSRVQSQSPDLQVDERTRAPSTPNARTFVIDMGRFFYYDCITDCVNNWYGRALLVEEHASGKFHRIGWLKYGLKSVVDNKGGDPFADVEPQSLLLGGPEEITDGR</sequence>
<evidence type="ECO:0000259" key="2">
    <source>
        <dbReference type="Pfam" id="PF06985"/>
    </source>
</evidence>
<feature type="domain" description="Heterokaryon incompatibility" evidence="2">
    <location>
        <begin position="61"/>
        <end position="150"/>
    </location>
</feature>
<dbReference type="STRING" id="742152.A0A2H3JT43"/>
<keyword evidence="4" id="KW-1185">Reference proteome</keyword>
<gene>
    <name evidence="3" type="ORF">WOLCODRAFT_105553</name>
</gene>
<dbReference type="Pfam" id="PF06985">
    <property type="entry name" value="HET"/>
    <property type="match status" value="1"/>
</dbReference>
<dbReference type="AlphaFoldDB" id="A0A2H3JT43"/>
<dbReference type="EMBL" id="KB468168">
    <property type="protein sequence ID" value="PCH44725.1"/>
    <property type="molecule type" value="Genomic_DNA"/>
</dbReference>
<dbReference type="Proteomes" id="UP000218811">
    <property type="component" value="Unassembled WGS sequence"/>
</dbReference>
<protein>
    <recommendedName>
        <fullName evidence="2">Heterokaryon incompatibility domain-containing protein</fullName>
    </recommendedName>
</protein>
<feature type="region of interest" description="Disordered" evidence="1">
    <location>
        <begin position="470"/>
        <end position="493"/>
    </location>
</feature>
<evidence type="ECO:0000313" key="4">
    <source>
        <dbReference type="Proteomes" id="UP000218811"/>
    </source>
</evidence>
<dbReference type="PANTHER" id="PTHR33112:SF1">
    <property type="entry name" value="HETEROKARYON INCOMPATIBILITY DOMAIN-CONTAINING PROTEIN"/>
    <property type="match status" value="1"/>
</dbReference>
<evidence type="ECO:0000313" key="3">
    <source>
        <dbReference type="EMBL" id="PCH44725.1"/>
    </source>
</evidence>
<feature type="compositionally biased region" description="Polar residues" evidence="1">
    <location>
        <begin position="470"/>
        <end position="483"/>
    </location>
</feature>
<proteinExistence type="predicted"/>
<name>A0A2H3JT43_WOLCO</name>
<accession>A0A2H3JT43</accession>
<evidence type="ECO:0000256" key="1">
    <source>
        <dbReference type="SAM" id="MobiDB-lite"/>
    </source>
</evidence>
<dbReference type="OrthoDB" id="5303367at2759"/>